<dbReference type="InterPro" id="IPR003785">
    <property type="entry name" value="Creatininase/forma_Hydrolase"/>
</dbReference>
<dbReference type="PhylomeDB" id="A7IIN7"/>
<evidence type="ECO:0000256" key="2">
    <source>
        <dbReference type="ARBA" id="ARBA00022723"/>
    </source>
</evidence>
<evidence type="ECO:0000313" key="6">
    <source>
        <dbReference type="EMBL" id="ABS67880.1"/>
    </source>
</evidence>
<gene>
    <name evidence="6" type="ordered locus">Xaut_2638</name>
</gene>
<dbReference type="eggNOG" id="COG1402">
    <property type="taxonomic scope" value="Bacteria"/>
</dbReference>
<keyword evidence="7" id="KW-1185">Reference proteome</keyword>
<dbReference type="InterPro" id="IPR024087">
    <property type="entry name" value="Creatininase-like_sf"/>
</dbReference>
<dbReference type="AlphaFoldDB" id="A7IIN7"/>
<dbReference type="GO" id="GO:0046872">
    <property type="term" value="F:metal ion binding"/>
    <property type="evidence" value="ECO:0007669"/>
    <property type="project" value="UniProtKB-KW"/>
</dbReference>
<dbReference type="PANTHER" id="PTHR35005">
    <property type="entry name" value="3-DEHYDRO-SCYLLO-INOSOSE HYDROLASE"/>
    <property type="match status" value="1"/>
</dbReference>
<reference evidence="6 7" key="1">
    <citation type="submission" date="2007-07" db="EMBL/GenBank/DDBJ databases">
        <title>Complete sequence of chromosome of Xanthobacter autotrophicus Py2.</title>
        <authorList>
            <consortium name="US DOE Joint Genome Institute"/>
            <person name="Copeland A."/>
            <person name="Lucas S."/>
            <person name="Lapidus A."/>
            <person name="Barry K."/>
            <person name="Glavina del Rio T."/>
            <person name="Hammon N."/>
            <person name="Israni S."/>
            <person name="Dalin E."/>
            <person name="Tice H."/>
            <person name="Pitluck S."/>
            <person name="Sims D."/>
            <person name="Brettin T."/>
            <person name="Bruce D."/>
            <person name="Detter J.C."/>
            <person name="Han C."/>
            <person name="Tapia R."/>
            <person name="Brainard J."/>
            <person name="Schmutz J."/>
            <person name="Larimer F."/>
            <person name="Land M."/>
            <person name="Hauser L."/>
            <person name="Kyrpides N."/>
            <person name="Kim E."/>
            <person name="Ensigns S.A."/>
            <person name="Richardson P."/>
        </authorList>
    </citation>
    <scope>NUCLEOTIDE SEQUENCE [LARGE SCALE GENOMIC DNA]</scope>
    <source>
        <strain evidence="7">ATCC BAA-1158 / Py2</strain>
    </source>
</reference>
<dbReference type="SUPFAM" id="SSF102215">
    <property type="entry name" value="Creatininase"/>
    <property type="match status" value="1"/>
</dbReference>
<dbReference type="GO" id="GO:0009231">
    <property type="term" value="P:riboflavin biosynthetic process"/>
    <property type="evidence" value="ECO:0007669"/>
    <property type="project" value="TreeGrafter"/>
</dbReference>
<keyword evidence="4" id="KW-0862">Zinc</keyword>
<accession>A7IIN7</accession>
<evidence type="ECO:0000313" key="7">
    <source>
        <dbReference type="Proteomes" id="UP000002417"/>
    </source>
</evidence>
<name>A7IIN7_XANP2</name>
<evidence type="ECO:0000256" key="4">
    <source>
        <dbReference type="ARBA" id="ARBA00022833"/>
    </source>
</evidence>
<dbReference type="KEGG" id="xau:Xaut_2638"/>
<keyword evidence="2" id="KW-0479">Metal-binding</keyword>
<evidence type="ECO:0000256" key="3">
    <source>
        <dbReference type="ARBA" id="ARBA00022801"/>
    </source>
</evidence>
<dbReference type="EMBL" id="CP000781">
    <property type="protein sequence ID" value="ABS67880.1"/>
    <property type="molecule type" value="Genomic_DNA"/>
</dbReference>
<dbReference type="GO" id="GO:0016811">
    <property type="term" value="F:hydrolase activity, acting on carbon-nitrogen (but not peptide) bonds, in linear amides"/>
    <property type="evidence" value="ECO:0007669"/>
    <property type="project" value="TreeGrafter"/>
</dbReference>
<dbReference type="Pfam" id="PF02633">
    <property type="entry name" value="Creatininase"/>
    <property type="match status" value="1"/>
</dbReference>
<dbReference type="STRING" id="78245.Xaut_2638"/>
<evidence type="ECO:0000256" key="5">
    <source>
        <dbReference type="ARBA" id="ARBA00024029"/>
    </source>
</evidence>
<comment type="similarity">
    <text evidence="5">Belongs to the creatininase superfamily.</text>
</comment>
<dbReference type="HOGENOM" id="CLU_055029_0_0_5"/>
<dbReference type="Proteomes" id="UP000002417">
    <property type="component" value="Chromosome"/>
</dbReference>
<dbReference type="Gene3D" id="3.40.50.10310">
    <property type="entry name" value="Creatininase"/>
    <property type="match status" value="1"/>
</dbReference>
<dbReference type="PANTHER" id="PTHR35005:SF1">
    <property type="entry name" value="2-AMINO-5-FORMYLAMINO-6-RIBOSYLAMINOPYRIMIDIN-4(3H)-ONE 5'-MONOPHOSPHATE DEFORMYLASE"/>
    <property type="match status" value="1"/>
</dbReference>
<proteinExistence type="inferred from homology"/>
<organism evidence="6 7">
    <name type="scientific">Xanthobacter autotrophicus (strain ATCC BAA-1158 / Py2)</name>
    <dbReference type="NCBI Taxonomy" id="78245"/>
    <lineage>
        <taxon>Bacteria</taxon>
        <taxon>Pseudomonadati</taxon>
        <taxon>Pseudomonadota</taxon>
        <taxon>Alphaproteobacteria</taxon>
        <taxon>Hyphomicrobiales</taxon>
        <taxon>Xanthobacteraceae</taxon>
        <taxon>Xanthobacter</taxon>
    </lineage>
</organism>
<comment type="cofactor">
    <cofactor evidence="1">
        <name>Zn(2+)</name>
        <dbReference type="ChEBI" id="CHEBI:29105"/>
    </cofactor>
</comment>
<evidence type="ECO:0000256" key="1">
    <source>
        <dbReference type="ARBA" id="ARBA00001947"/>
    </source>
</evidence>
<protein>
    <submittedName>
        <fullName evidence="6">Creatininase</fullName>
    </submittedName>
</protein>
<keyword evidence="3" id="KW-0378">Hydrolase</keyword>
<sequence length="285" mass="31341">MRFFSPMKNAADERRRVRRRLVFLKWAELSSPAIAALDKTRLVAVLPVAAVEQHGPHLPLGTDLFIAEGYIERIAFQVPRDLDAVFLPVQAVGKSDEHITFAGTLTLSPATALATWVELGDCLARAGVRRLVLMNTHGGNVPVIDLVARTLRVKHRMLAVTCSMHRFGYPVGLFTDHERAHGIHGGEIETSLMLAFRPELVDLTHAGDFSPYSVAMESEFARLRANHPVGFGWLAEDLSADGAMGDARGATALKGEAATEFGARAFIELLRDVANFDLERFDHHV</sequence>